<comment type="similarity">
    <text evidence="1">Belongs to the actin family.</text>
</comment>
<evidence type="ECO:0000313" key="3">
    <source>
        <dbReference type="Proteomes" id="UP000246121"/>
    </source>
</evidence>
<dbReference type="Proteomes" id="UP000246121">
    <property type="component" value="Unassembled WGS sequence"/>
</dbReference>
<dbReference type="SUPFAM" id="SSF53067">
    <property type="entry name" value="Actin-like ATPase domain"/>
    <property type="match status" value="2"/>
</dbReference>
<dbReference type="Gene3D" id="3.90.640.10">
    <property type="entry name" value="Actin, Chain A, domain 4"/>
    <property type="match status" value="1"/>
</dbReference>
<dbReference type="VEuPathDB" id="TriTrypDB:TcCLB.506445.10"/>
<name>A0A2V2VD86_TRYCR</name>
<evidence type="ECO:0000256" key="1">
    <source>
        <dbReference type="RuleBase" id="RU000487"/>
    </source>
</evidence>
<dbReference type="InterPro" id="IPR004001">
    <property type="entry name" value="Actin_CS"/>
</dbReference>
<reference evidence="2 3" key="1">
    <citation type="journal article" date="2018" name="Microb. Genom.">
        <title>Expanding an expanded genome: long-read sequencing of Trypanosoma cruzi.</title>
        <authorList>
            <person name="Berna L."/>
            <person name="Rodriguez M."/>
            <person name="Chiribao M.L."/>
            <person name="Parodi-Talice A."/>
            <person name="Pita S."/>
            <person name="Rijo G."/>
            <person name="Alvarez-Valin F."/>
            <person name="Robello C."/>
        </authorList>
    </citation>
    <scope>NUCLEOTIDE SEQUENCE [LARGE SCALE GENOMIC DNA]</scope>
    <source>
        <strain evidence="2 3">Dm28c</strain>
    </source>
</reference>
<dbReference type="EMBL" id="PRFA01000026">
    <property type="protein sequence ID" value="PWU94485.1"/>
    <property type="molecule type" value="Genomic_DNA"/>
</dbReference>
<dbReference type="VEuPathDB" id="TriTrypDB:Tc_MARK_5793"/>
<gene>
    <name evidence="2" type="ORF">C4B63_26g227</name>
</gene>
<dbReference type="VEuPathDB" id="TriTrypDB:C4B63_26g227"/>
<dbReference type="VEuPathDB" id="TriTrypDB:TcCL_ESM04809"/>
<dbReference type="Pfam" id="PF00022">
    <property type="entry name" value="Actin"/>
    <property type="match status" value="1"/>
</dbReference>
<dbReference type="InterPro" id="IPR043129">
    <property type="entry name" value="ATPase_NBD"/>
</dbReference>
<dbReference type="PANTHER" id="PTHR11937">
    <property type="entry name" value="ACTIN"/>
    <property type="match status" value="1"/>
</dbReference>
<dbReference type="VEuPathDB" id="TriTrypDB:C3747_159g92"/>
<dbReference type="SMART" id="SM00268">
    <property type="entry name" value="ACTIN"/>
    <property type="match status" value="1"/>
</dbReference>
<dbReference type="VEuPathDB" id="TriTrypDB:TCSYLVIO_007044"/>
<dbReference type="AlphaFoldDB" id="A0A2V2VD86"/>
<accession>A0A2V2VD86</accession>
<proteinExistence type="inferred from homology"/>
<dbReference type="VEuPathDB" id="TriTrypDB:ECC02_004719"/>
<dbReference type="InterPro" id="IPR004000">
    <property type="entry name" value="Actin"/>
</dbReference>
<dbReference type="Gene3D" id="3.30.420.40">
    <property type="match status" value="2"/>
</dbReference>
<sequence>MQIAEGTAKILSNIPLPDEVAVVHRQAAIVDIGSYTTRIGFAGDDKPRVDEPTCVVKGTGKESSSLCLKKAYNCRATTEVSRVIENGEVDWEAMEQLLSYLDELLQLNSKEVQTPLLLTEKVLVPRTQRQKLAEILMEKHGVTAVHFAQSPVLALYAAGICSGTSVEMGYNACHVVPVFQGYPLFHATHMLNVGGDLCTRQMMSTGPELPAMVHPNHRIDVWSHLKEKYCETCPEGAVFRQAREEEAANKVAISSGNSDGITSKYAVRHRLPDGTIITLDSNRFVPAEMLIDPSLVSSDVLSGDQFFIDNVERLRTSTEPHGLPRLILGSLNVCDRDISPLLERSIHLSGGCSMIRGFPERLGSELNALIPHTFDVTARTERRHAAFVGGSILASLPTFQEFWVKKLDYEEFGPSAVLRRCF</sequence>
<dbReference type="PROSITE" id="PS00432">
    <property type="entry name" value="ACTINS_2"/>
    <property type="match status" value="1"/>
</dbReference>
<organism evidence="2 3">
    <name type="scientific">Trypanosoma cruzi</name>
    <dbReference type="NCBI Taxonomy" id="5693"/>
    <lineage>
        <taxon>Eukaryota</taxon>
        <taxon>Discoba</taxon>
        <taxon>Euglenozoa</taxon>
        <taxon>Kinetoplastea</taxon>
        <taxon>Metakinetoplastina</taxon>
        <taxon>Trypanosomatida</taxon>
        <taxon>Trypanosomatidae</taxon>
        <taxon>Trypanosoma</taxon>
        <taxon>Schizotrypanum</taxon>
    </lineage>
</organism>
<comment type="caution">
    <text evidence="2">The sequence shown here is derived from an EMBL/GenBank/DDBJ whole genome shotgun (WGS) entry which is preliminary data.</text>
</comment>
<dbReference type="VEuPathDB" id="TriTrypDB:TCDM_03133"/>
<dbReference type="OrthoDB" id="270004at2759"/>
<dbReference type="VEuPathDB" id="TriTrypDB:TcBrA4_0119190"/>
<dbReference type="VEuPathDB" id="TriTrypDB:BCY84_02077"/>
<protein>
    <submittedName>
        <fullName evidence="2">Putative actin-like protein</fullName>
    </submittedName>
</protein>
<dbReference type="VEuPathDB" id="TriTrypDB:TcCLB.508277.330"/>
<dbReference type="VEuPathDB" id="TriTrypDB:TcG_04553"/>
<evidence type="ECO:0000313" key="2">
    <source>
        <dbReference type="EMBL" id="PWU94485.1"/>
    </source>
</evidence>